<evidence type="ECO:0000313" key="1">
    <source>
        <dbReference type="EMBL" id="GAH59890.1"/>
    </source>
</evidence>
<feature type="non-terminal residue" evidence="1">
    <location>
        <position position="1"/>
    </location>
</feature>
<sequence length="173" mass="19588">DYPIRKLFIASLYDDEQPWESYNKIKLTEDDDKRVIINDMATSDWLKINNRQDWVIEEVWMLGASAADEFWITPTYNVSVADGNAGADQAGFVDADGYGGVVHYTFAAGEIVQFLIRGLCPHGATEIPFGKQYDPGDWYDVHMRKNVKLDLTTGSTASTDATIQVFLQQFRTY</sequence>
<dbReference type="EMBL" id="BARU01022717">
    <property type="protein sequence ID" value="GAH59890.1"/>
    <property type="molecule type" value="Genomic_DNA"/>
</dbReference>
<protein>
    <submittedName>
        <fullName evidence="1">Uncharacterized protein</fullName>
    </submittedName>
</protein>
<proteinExistence type="predicted"/>
<dbReference type="AlphaFoldDB" id="X1HS36"/>
<accession>X1HS36</accession>
<gene>
    <name evidence="1" type="ORF">S03H2_36956</name>
</gene>
<comment type="caution">
    <text evidence="1">The sequence shown here is derived from an EMBL/GenBank/DDBJ whole genome shotgun (WGS) entry which is preliminary data.</text>
</comment>
<reference evidence="1" key="1">
    <citation type="journal article" date="2014" name="Front. Microbiol.">
        <title>High frequency of phylogenetically diverse reductive dehalogenase-homologous genes in deep subseafloor sedimentary metagenomes.</title>
        <authorList>
            <person name="Kawai M."/>
            <person name="Futagami T."/>
            <person name="Toyoda A."/>
            <person name="Takaki Y."/>
            <person name="Nishi S."/>
            <person name="Hori S."/>
            <person name="Arai W."/>
            <person name="Tsubouchi T."/>
            <person name="Morono Y."/>
            <person name="Uchiyama I."/>
            <person name="Ito T."/>
            <person name="Fujiyama A."/>
            <person name="Inagaki F."/>
            <person name="Takami H."/>
        </authorList>
    </citation>
    <scope>NUCLEOTIDE SEQUENCE</scope>
    <source>
        <strain evidence="1">Expedition CK06-06</strain>
    </source>
</reference>
<name>X1HS36_9ZZZZ</name>
<organism evidence="1">
    <name type="scientific">marine sediment metagenome</name>
    <dbReference type="NCBI Taxonomy" id="412755"/>
    <lineage>
        <taxon>unclassified sequences</taxon>
        <taxon>metagenomes</taxon>
        <taxon>ecological metagenomes</taxon>
    </lineage>
</organism>